<name>A0ABZ0TWH9_9FIRM</name>
<dbReference type="EC" id="2.4.-.-" evidence="4"/>
<evidence type="ECO:0000256" key="1">
    <source>
        <dbReference type="PROSITE-ProRule" id="PRU00339"/>
    </source>
</evidence>
<dbReference type="Gene3D" id="1.25.40.10">
    <property type="entry name" value="Tetratricopeptide repeat domain"/>
    <property type="match status" value="2"/>
</dbReference>
<sequence>MLLSICMIVKDEEKNLPRCLDSLKELTENKDVELIIVDTGSTDKTVEIAKRYTEKVYFYEWKDDFSAARNFSISKAQGEWIFIIDADEELRAEDGKILYNFLCSKESKGYNTITILVKNLLDIDNDNFSIVASERLFRNDGTFRYEGFVHNLPKSKGPVKHLDVMLIHYGYISTDNELVERKFKRTSALLKKKLEEDPENIYYLYQLSASYLMHKDYKEALEVAEKAYELMQKRVPFEFRIHFLFLYQHIVKCYIANNEINKAFEVCDEGIKLEPEFIDLYYYRAKINLVKKREDYAIKDFINYLKLLGRFSGLKITKNPSVELFTVGFKDEVYMILAKLYKDKEEYDKALSFACKVRSKTVIDEALQLIIKICFENGKIEDLFDYYQQLRKENNEWLDKIIANIEFNLLERNDERLFLNYSGAFMRDDSLYGTLNKVRFNFIEGQTENAKNILQMFLEKENFDMLPFYYADIIYYSLMIKLGIKNIIEKISNDQWIVFVEYLTKKYFENIEEWMTTLESEIEKFKENINVLLKKLLLYHQVLNVYYEKKIDIPFERVFNSYVKTGIQYIGKIYREEILEKNPEIIRFDNDRFFAFVRLIIREQDLEKRKEYVKKAVGIYPYMADGIKKLIEKSANKVSDSKFLSAEFEMYKNVVKNKIKGLIDQGFLEEAEKLIDEYEKLVGNDPDIYSLRAMIKINKRDFASAISLLKNGLKLYPEDDNLNYNLGYVYELMGDDLKALEQYKKLLNFVKDEEIEGKIVYLQNKLYRNLN</sequence>
<dbReference type="PROSITE" id="PS50005">
    <property type="entry name" value="TPR"/>
    <property type="match status" value="2"/>
</dbReference>
<dbReference type="InterPro" id="IPR001173">
    <property type="entry name" value="Glyco_trans_2-like"/>
</dbReference>
<keyword evidence="4" id="KW-0328">Glycosyltransferase</keyword>
<accession>A0ABZ0TWH9</accession>
<dbReference type="PANTHER" id="PTHR43630">
    <property type="entry name" value="POLY-BETA-1,6-N-ACETYL-D-GLUCOSAMINE SYNTHASE"/>
    <property type="match status" value="1"/>
</dbReference>
<dbReference type="RefSeq" id="WP_045175128.1">
    <property type="nucleotide sequence ID" value="NZ_CP139957.1"/>
</dbReference>
<evidence type="ECO:0000313" key="4">
    <source>
        <dbReference type="EMBL" id="WPX07806.1"/>
    </source>
</evidence>
<dbReference type="EMBL" id="CP139957">
    <property type="protein sequence ID" value="WPX07806.1"/>
    <property type="molecule type" value="Genomic_DNA"/>
</dbReference>
<gene>
    <name evidence="4" type="ORF">SOJ16_001635</name>
</gene>
<feature type="domain" description="Glycosyltransferase 2-like" evidence="3">
    <location>
        <begin position="4"/>
        <end position="104"/>
    </location>
</feature>
<protein>
    <submittedName>
        <fullName evidence="4">Glycosyltransferase</fullName>
        <ecNumber evidence="4">2.4.-.-</ecNumber>
    </submittedName>
</protein>
<dbReference type="SMART" id="SM00028">
    <property type="entry name" value="TPR"/>
    <property type="match status" value="5"/>
</dbReference>
<feature type="repeat" description="TPR" evidence="1">
    <location>
        <begin position="201"/>
        <end position="234"/>
    </location>
</feature>
<dbReference type="Gene3D" id="3.90.550.10">
    <property type="entry name" value="Spore Coat Polysaccharide Biosynthesis Protein SpsA, Chain A"/>
    <property type="match status" value="1"/>
</dbReference>
<keyword evidence="2" id="KW-0175">Coiled coil</keyword>
<organism evidence="4 5">
    <name type="scientific">Anaerocellum danielii</name>
    <dbReference type="NCBI Taxonomy" id="1387557"/>
    <lineage>
        <taxon>Bacteria</taxon>
        <taxon>Bacillati</taxon>
        <taxon>Bacillota</taxon>
        <taxon>Bacillota incertae sedis</taxon>
        <taxon>Caldicellulosiruptorales</taxon>
        <taxon>Caldicellulosiruptoraceae</taxon>
        <taxon>Anaerocellum</taxon>
    </lineage>
</organism>
<dbReference type="SUPFAM" id="SSF48452">
    <property type="entry name" value="TPR-like"/>
    <property type="match status" value="2"/>
</dbReference>
<dbReference type="InterPro" id="IPR019734">
    <property type="entry name" value="TPR_rpt"/>
</dbReference>
<proteinExistence type="predicted"/>
<keyword evidence="1" id="KW-0802">TPR repeat</keyword>
<evidence type="ECO:0000313" key="5">
    <source>
        <dbReference type="Proteomes" id="UP001322744"/>
    </source>
</evidence>
<keyword evidence="4" id="KW-0808">Transferase</keyword>
<evidence type="ECO:0000256" key="2">
    <source>
        <dbReference type="SAM" id="Coils"/>
    </source>
</evidence>
<dbReference type="GO" id="GO:0016757">
    <property type="term" value="F:glycosyltransferase activity"/>
    <property type="evidence" value="ECO:0007669"/>
    <property type="project" value="UniProtKB-KW"/>
</dbReference>
<dbReference type="InterPro" id="IPR029044">
    <property type="entry name" value="Nucleotide-diphossugar_trans"/>
</dbReference>
<reference evidence="4 5" key="1">
    <citation type="submission" date="2023-12" db="EMBL/GenBank/DDBJ databases">
        <authorList>
            <person name="Manesh M.J.H."/>
            <person name="Bing R.G."/>
            <person name="Willard D.J."/>
            <person name="Kelly R.M."/>
        </authorList>
    </citation>
    <scope>NUCLEOTIDE SEQUENCE [LARGE SCALE GENOMIC DNA]</scope>
    <source>
        <strain evidence="4 5">DSM 8977</strain>
    </source>
</reference>
<feature type="coiled-coil region" evidence="2">
    <location>
        <begin position="508"/>
        <end position="535"/>
    </location>
</feature>
<dbReference type="PANTHER" id="PTHR43630:SF2">
    <property type="entry name" value="GLYCOSYLTRANSFERASE"/>
    <property type="match status" value="1"/>
</dbReference>
<dbReference type="InterPro" id="IPR011990">
    <property type="entry name" value="TPR-like_helical_dom_sf"/>
</dbReference>
<dbReference type="CDD" id="cd02511">
    <property type="entry name" value="Beta4Glucosyltransferase"/>
    <property type="match status" value="1"/>
</dbReference>
<evidence type="ECO:0000259" key="3">
    <source>
        <dbReference type="Pfam" id="PF00535"/>
    </source>
</evidence>
<dbReference type="Pfam" id="PF00535">
    <property type="entry name" value="Glycos_transf_2"/>
    <property type="match status" value="1"/>
</dbReference>
<dbReference type="SUPFAM" id="SSF53448">
    <property type="entry name" value="Nucleotide-diphospho-sugar transferases"/>
    <property type="match status" value="1"/>
</dbReference>
<keyword evidence="5" id="KW-1185">Reference proteome</keyword>
<dbReference type="Proteomes" id="UP001322744">
    <property type="component" value="Chromosome"/>
</dbReference>
<feature type="repeat" description="TPR" evidence="1">
    <location>
        <begin position="720"/>
        <end position="753"/>
    </location>
</feature>